<gene>
    <name evidence="12" type="primary">pheT</name>
    <name evidence="14" type="ORF">HA299_02075</name>
</gene>
<keyword evidence="10 12" id="KW-0648">Protein biosynthesis</keyword>
<keyword evidence="7 12" id="KW-0547">Nucleotide-binding</keyword>
<dbReference type="InterPro" id="IPR009061">
    <property type="entry name" value="DNA-bd_dom_put_sf"/>
</dbReference>
<dbReference type="EC" id="6.1.1.20" evidence="12"/>
<evidence type="ECO:0000256" key="5">
    <source>
        <dbReference type="ARBA" id="ARBA00022598"/>
    </source>
</evidence>
<feature type="binding site" evidence="12">
    <location>
        <position position="322"/>
    </location>
    <ligand>
        <name>Mg(2+)</name>
        <dbReference type="ChEBI" id="CHEBI:18420"/>
        <note>shared with alpha subunit</note>
    </ligand>
</feature>
<evidence type="ECO:0000256" key="12">
    <source>
        <dbReference type="HAMAP-Rule" id="MF_00284"/>
    </source>
</evidence>
<dbReference type="EMBL" id="DUIH01000009">
    <property type="protein sequence ID" value="HIH69399.1"/>
    <property type="molecule type" value="Genomic_DNA"/>
</dbReference>
<dbReference type="GO" id="GO:0004826">
    <property type="term" value="F:phenylalanine-tRNA ligase activity"/>
    <property type="evidence" value="ECO:0007669"/>
    <property type="project" value="UniProtKB-UniRule"/>
</dbReference>
<evidence type="ECO:0000256" key="3">
    <source>
        <dbReference type="ARBA" id="ARBA00007438"/>
    </source>
</evidence>
<dbReference type="InterPro" id="IPR022918">
    <property type="entry name" value="Phe_tRNA_ligase_beta2_arc"/>
</dbReference>
<organism evidence="14 15">
    <name type="scientific">Methermicoccus shengliensis</name>
    <dbReference type="NCBI Taxonomy" id="660064"/>
    <lineage>
        <taxon>Archaea</taxon>
        <taxon>Methanobacteriati</taxon>
        <taxon>Methanobacteriota</taxon>
        <taxon>Stenosarchaea group</taxon>
        <taxon>Methanomicrobia</taxon>
        <taxon>Methanosarcinales</taxon>
        <taxon>Methermicoccaceae</taxon>
        <taxon>Methermicoccus</taxon>
    </lineage>
</organism>
<proteinExistence type="inferred from homology"/>
<dbReference type="RefSeq" id="WP_042685373.1">
    <property type="nucleotide sequence ID" value="NZ_DUIH01000009.1"/>
</dbReference>
<name>A0A832RVT5_9EURY</name>
<keyword evidence="4 12" id="KW-0963">Cytoplasm</keyword>
<dbReference type="InterPro" id="IPR005146">
    <property type="entry name" value="B3/B4_tRNA-bd"/>
</dbReference>
<dbReference type="AlphaFoldDB" id="A0A832RVT5"/>
<evidence type="ECO:0000256" key="4">
    <source>
        <dbReference type="ARBA" id="ARBA00022490"/>
    </source>
</evidence>
<dbReference type="GO" id="GO:0003723">
    <property type="term" value="F:RNA binding"/>
    <property type="evidence" value="ECO:0007669"/>
    <property type="project" value="InterPro"/>
</dbReference>
<dbReference type="InterPro" id="IPR045864">
    <property type="entry name" value="aa-tRNA-synth_II/BPL/LPL"/>
</dbReference>
<dbReference type="GO" id="GO:0006432">
    <property type="term" value="P:phenylalanyl-tRNA aminoacylation"/>
    <property type="evidence" value="ECO:0007669"/>
    <property type="project" value="UniProtKB-UniRule"/>
</dbReference>
<keyword evidence="5 12" id="KW-0436">Ligase</keyword>
<dbReference type="Gene3D" id="3.30.56.10">
    <property type="match status" value="2"/>
</dbReference>
<evidence type="ECO:0000256" key="6">
    <source>
        <dbReference type="ARBA" id="ARBA00022723"/>
    </source>
</evidence>
<protein>
    <recommendedName>
        <fullName evidence="12">Phenylalanine--tRNA ligase beta subunit</fullName>
        <ecNumber evidence="12">6.1.1.20</ecNumber>
    </recommendedName>
    <alternativeName>
        <fullName evidence="12">Phenylalanyl-tRNA synthetase beta subunit</fullName>
        <shortName evidence="12">PheRS</shortName>
    </alternativeName>
</protein>
<feature type="binding site" evidence="12">
    <location>
        <position position="332"/>
    </location>
    <ligand>
        <name>Mg(2+)</name>
        <dbReference type="ChEBI" id="CHEBI:18420"/>
        <note>shared with alpha subunit</note>
    </ligand>
</feature>
<dbReference type="SUPFAM" id="SSF46955">
    <property type="entry name" value="Putative DNA-binding domain"/>
    <property type="match status" value="2"/>
</dbReference>
<reference evidence="14" key="1">
    <citation type="journal article" date="2020" name="bioRxiv">
        <title>A rank-normalized archaeal taxonomy based on genome phylogeny resolves widespread incomplete and uneven classifications.</title>
        <authorList>
            <person name="Rinke C."/>
            <person name="Chuvochina M."/>
            <person name="Mussig A.J."/>
            <person name="Chaumeil P.-A."/>
            <person name="Waite D.W."/>
            <person name="Whitman W.B."/>
            <person name="Parks D.H."/>
            <person name="Hugenholtz P."/>
        </authorList>
    </citation>
    <scope>NUCLEOTIDE SEQUENCE</scope>
    <source>
        <strain evidence="14">UBA12518</strain>
    </source>
</reference>
<keyword evidence="9 12" id="KW-0460">Magnesium</keyword>
<evidence type="ECO:0000256" key="2">
    <source>
        <dbReference type="ARBA" id="ARBA00004496"/>
    </source>
</evidence>
<dbReference type="NCBIfam" id="TIGR00471">
    <property type="entry name" value="pheT_arch"/>
    <property type="match status" value="1"/>
</dbReference>
<comment type="subcellular location">
    <subcellularLocation>
        <location evidence="2 12">Cytoplasm</location>
    </subcellularLocation>
</comment>
<dbReference type="GO" id="GO:0000287">
    <property type="term" value="F:magnesium ion binding"/>
    <property type="evidence" value="ECO:0007669"/>
    <property type="project" value="InterPro"/>
</dbReference>
<comment type="similarity">
    <text evidence="3 12">Belongs to the phenylalanyl-tRNA synthetase beta subunit family. Type 2 subfamily.</text>
</comment>
<dbReference type="SMART" id="SM00873">
    <property type="entry name" value="B3_4"/>
    <property type="match status" value="1"/>
</dbReference>
<dbReference type="InterPro" id="IPR020825">
    <property type="entry name" value="Phe-tRNA_synthase-like_B3/B4"/>
</dbReference>
<evidence type="ECO:0000313" key="15">
    <source>
        <dbReference type="Proteomes" id="UP000600363"/>
    </source>
</evidence>
<dbReference type="Gene3D" id="3.50.40.10">
    <property type="entry name" value="Phenylalanyl-trna Synthetase, Chain B, domain 3"/>
    <property type="match status" value="1"/>
</dbReference>
<dbReference type="GO" id="GO:0005524">
    <property type="term" value="F:ATP binding"/>
    <property type="evidence" value="ECO:0007669"/>
    <property type="project" value="UniProtKB-UniRule"/>
</dbReference>
<dbReference type="Gene3D" id="3.30.930.10">
    <property type="entry name" value="Bira Bifunctional Protein, Domain 2"/>
    <property type="match status" value="1"/>
</dbReference>
<comment type="caution">
    <text evidence="14">The sequence shown here is derived from an EMBL/GenBank/DDBJ whole genome shotgun (WGS) entry which is preliminary data.</text>
</comment>
<dbReference type="PANTHER" id="PTHR10947">
    <property type="entry name" value="PHENYLALANYL-TRNA SYNTHETASE BETA CHAIN AND LEUCINE-RICH REPEAT-CONTAINING PROTEIN 47"/>
    <property type="match status" value="1"/>
</dbReference>
<sequence length="544" mass="61262">MPVITIEFEDIEQLAGIDRQSFLESVPMLGSDVERVEDDHVDIEFFPDRPDLYCVEGVARAMKGFLGIETGLATYEVAPPKIELFKDASIVPIRPYIACGVVRNVHFTDASIRSLMELQEDLHWALGRDRKKVSIGVHDLSRVRPPFTYKAVSPSFEFVPLGFEERMSMESILERHPKGIAYGHIVKGFERYPLIVDSRDEVLSFPPIINGTLTRITEESTELFIDVTGTDRNVYTALNIVVTALAERGGSIEAVRVVGPEGTTITPDLTPKRRRVHLDEVRSLIGVQLTMEQACECLERMRYGAHPDGDEIVVEVPAYRADVLHEWDIIEDIAIGYGYERIPHELPQTSTVGVPHPLSEAKAMLRELMVGMGFLEVMPFSLTCERVHYEWMRRKSAGEETRVLHPISEEHTMVCSSLLPSLLEILSLNLHREMPHRLFCIGDVLIRGKTHTHLAFVSAHPAANLTEMKSYVVSLMREMALDYDIEEGTDPAFIEGRQASVLLDGERMGLFGEVHPEVILNFSLESPVVGCELELPDILWRGCH</sequence>
<dbReference type="CDD" id="cd00769">
    <property type="entry name" value="PheRS_beta_core"/>
    <property type="match status" value="1"/>
</dbReference>
<evidence type="ECO:0000256" key="11">
    <source>
        <dbReference type="ARBA" id="ARBA00023146"/>
    </source>
</evidence>
<dbReference type="InterPro" id="IPR005147">
    <property type="entry name" value="tRNA_synthase_B5-dom"/>
</dbReference>
<evidence type="ECO:0000256" key="1">
    <source>
        <dbReference type="ARBA" id="ARBA00001946"/>
    </source>
</evidence>
<dbReference type="InterPro" id="IPR045060">
    <property type="entry name" value="Phe-tRNA-ligase_IIc_bsu"/>
</dbReference>
<evidence type="ECO:0000256" key="7">
    <source>
        <dbReference type="ARBA" id="ARBA00022741"/>
    </source>
</evidence>
<keyword evidence="11 12" id="KW-0030">Aminoacyl-tRNA synthetase</keyword>
<evidence type="ECO:0000313" key="14">
    <source>
        <dbReference type="EMBL" id="HIH69399.1"/>
    </source>
</evidence>
<dbReference type="FunFam" id="3.50.40.10:FF:000003">
    <property type="entry name" value="Phenylalanine--tRNA ligase beta subunit"/>
    <property type="match status" value="1"/>
</dbReference>
<keyword evidence="8 12" id="KW-0067">ATP-binding</keyword>
<dbReference type="InterPro" id="IPR041616">
    <property type="entry name" value="PheRS_beta_core"/>
</dbReference>
<dbReference type="Proteomes" id="UP000600363">
    <property type="component" value="Unassembled WGS sequence"/>
</dbReference>
<comment type="catalytic activity">
    <reaction evidence="12">
        <text>tRNA(Phe) + L-phenylalanine + ATP = L-phenylalanyl-tRNA(Phe) + AMP + diphosphate + H(+)</text>
        <dbReference type="Rhea" id="RHEA:19413"/>
        <dbReference type="Rhea" id="RHEA-COMP:9668"/>
        <dbReference type="Rhea" id="RHEA-COMP:9699"/>
        <dbReference type="ChEBI" id="CHEBI:15378"/>
        <dbReference type="ChEBI" id="CHEBI:30616"/>
        <dbReference type="ChEBI" id="CHEBI:33019"/>
        <dbReference type="ChEBI" id="CHEBI:58095"/>
        <dbReference type="ChEBI" id="CHEBI:78442"/>
        <dbReference type="ChEBI" id="CHEBI:78531"/>
        <dbReference type="ChEBI" id="CHEBI:456215"/>
        <dbReference type="EC" id="6.1.1.20"/>
    </reaction>
</comment>
<dbReference type="PROSITE" id="PS51483">
    <property type="entry name" value="B5"/>
    <property type="match status" value="1"/>
</dbReference>
<dbReference type="SMART" id="SM00874">
    <property type="entry name" value="B5"/>
    <property type="match status" value="1"/>
</dbReference>
<evidence type="ECO:0000259" key="13">
    <source>
        <dbReference type="PROSITE" id="PS51483"/>
    </source>
</evidence>
<dbReference type="PANTHER" id="PTHR10947:SF0">
    <property type="entry name" value="PHENYLALANINE--TRNA LIGASE BETA SUBUNIT"/>
    <property type="match status" value="1"/>
</dbReference>
<evidence type="ECO:0000256" key="9">
    <source>
        <dbReference type="ARBA" id="ARBA00022842"/>
    </source>
</evidence>
<dbReference type="InterPro" id="IPR004531">
    <property type="entry name" value="Phe-tRNA-synth_IIc_bsu_arc_euk"/>
</dbReference>
<accession>A0A832RVT5</accession>
<feature type="domain" description="B5" evidence="13">
    <location>
        <begin position="269"/>
        <end position="344"/>
    </location>
</feature>
<dbReference type="HAMAP" id="MF_00284">
    <property type="entry name" value="Phe_tRNA_synth_beta2"/>
    <property type="match status" value="1"/>
</dbReference>
<dbReference type="GO" id="GO:0009328">
    <property type="term" value="C:phenylalanine-tRNA ligase complex"/>
    <property type="evidence" value="ECO:0007669"/>
    <property type="project" value="TreeGrafter"/>
</dbReference>
<comment type="cofactor">
    <cofactor evidence="1 12">
        <name>Mg(2+)</name>
        <dbReference type="ChEBI" id="CHEBI:18420"/>
    </cofactor>
</comment>
<evidence type="ECO:0000256" key="8">
    <source>
        <dbReference type="ARBA" id="ARBA00022840"/>
    </source>
</evidence>
<comment type="subunit">
    <text evidence="12">Tetramer of two alpha and two beta subunits.</text>
</comment>
<evidence type="ECO:0000256" key="10">
    <source>
        <dbReference type="ARBA" id="ARBA00022917"/>
    </source>
</evidence>
<feature type="binding site" evidence="12">
    <location>
        <position position="331"/>
    </location>
    <ligand>
        <name>Mg(2+)</name>
        <dbReference type="ChEBI" id="CHEBI:18420"/>
        <note>shared with alpha subunit</note>
    </ligand>
</feature>
<dbReference type="Pfam" id="PF03484">
    <property type="entry name" value="B5"/>
    <property type="match status" value="1"/>
</dbReference>
<dbReference type="Pfam" id="PF17759">
    <property type="entry name" value="tRNA_synthFbeta"/>
    <property type="match status" value="1"/>
</dbReference>
<feature type="binding site" evidence="12">
    <location>
        <position position="328"/>
    </location>
    <ligand>
        <name>Mg(2+)</name>
        <dbReference type="ChEBI" id="CHEBI:18420"/>
        <note>shared with alpha subunit</note>
    </ligand>
</feature>
<keyword evidence="6 12" id="KW-0479">Metal-binding</keyword>
<dbReference type="SUPFAM" id="SSF55681">
    <property type="entry name" value="Class II aaRS and biotin synthetases"/>
    <property type="match status" value="1"/>
</dbReference>